<dbReference type="Pfam" id="PF07729">
    <property type="entry name" value="FCD"/>
    <property type="match status" value="1"/>
</dbReference>
<keyword evidence="6" id="KW-1185">Reference proteome</keyword>
<dbReference type="Gene3D" id="1.20.120.530">
    <property type="entry name" value="GntR ligand-binding domain-like"/>
    <property type="match status" value="1"/>
</dbReference>
<evidence type="ECO:0000259" key="4">
    <source>
        <dbReference type="PROSITE" id="PS50949"/>
    </source>
</evidence>
<dbReference type="Gene3D" id="1.10.10.10">
    <property type="entry name" value="Winged helix-like DNA-binding domain superfamily/Winged helix DNA-binding domain"/>
    <property type="match status" value="1"/>
</dbReference>
<dbReference type="PANTHER" id="PTHR43537">
    <property type="entry name" value="TRANSCRIPTIONAL REGULATOR, GNTR FAMILY"/>
    <property type="match status" value="1"/>
</dbReference>
<dbReference type="PANTHER" id="PTHR43537:SF45">
    <property type="entry name" value="GNTR FAMILY REGULATORY PROTEIN"/>
    <property type="match status" value="1"/>
</dbReference>
<organism evidence="5 6">
    <name type="scientific">Angustibacter luteus</name>
    <dbReference type="NCBI Taxonomy" id="658456"/>
    <lineage>
        <taxon>Bacteria</taxon>
        <taxon>Bacillati</taxon>
        <taxon>Actinomycetota</taxon>
        <taxon>Actinomycetes</taxon>
        <taxon>Kineosporiales</taxon>
        <taxon>Kineosporiaceae</taxon>
    </lineage>
</organism>
<evidence type="ECO:0000256" key="2">
    <source>
        <dbReference type="ARBA" id="ARBA00023125"/>
    </source>
</evidence>
<reference evidence="6" key="1">
    <citation type="journal article" date="2019" name="Int. J. Syst. Evol. Microbiol.">
        <title>The Global Catalogue of Microorganisms (GCM) 10K type strain sequencing project: providing services to taxonomists for standard genome sequencing and annotation.</title>
        <authorList>
            <consortium name="The Broad Institute Genomics Platform"/>
            <consortium name="The Broad Institute Genome Sequencing Center for Infectious Disease"/>
            <person name="Wu L."/>
            <person name="Ma J."/>
        </authorList>
    </citation>
    <scope>NUCLEOTIDE SEQUENCE [LARGE SCALE GENOMIC DNA]</scope>
    <source>
        <strain evidence="6">KACC 14249</strain>
    </source>
</reference>
<dbReference type="CDD" id="cd07377">
    <property type="entry name" value="WHTH_GntR"/>
    <property type="match status" value="1"/>
</dbReference>
<dbReference type="Pfam" id="PF00392">
    <property type="entry name" value="GntR"/>
    <property type="match status" value="1"/>
</dbReference>
<dbReference type="InterPro" id="IPR008920">
    <property type="entry name" value="TF_FadR/GntR_C"/>
</dbReference>
<keyword evidence="1" id="KW-0805">Transcription regulation</keyword>
<dbReference type="InterPro" id="IPR011711">
    <property type="entry name" value="GntR_C"/>
</dbReference>
<dbReference type="EMBL" id="JBHSRD010000003">
    <property type="protein sequence ID" value="MFC6007433.1"/>
    <property type="molecule type" value="Genomic_DNA"/>
</dbReference>
<gene>
    <name evidence="5" type="ORF">ACFQDO_09865</name>
</gene>
<dbReference type="InterPro" id="IPR036390">
    <property type="entry name" value="WH_DNA-bd_sf"/>
</dbReference>
<dbReference type="InterPro" id="IPR036388">
    <property type="entry name" value="WH-like_DNA-bd_sf"/>
</dbReference>
<evidence type="ECO:0000256" key="3">
    <source>
        <dbReference type="ARBA" id="ARBA00023163"/>
    </source>
</evidence>
<evidence type="ECO:0000256" key="1">
    <source>
        <dbReference type="ARBA" id="ARBA00023015"/>
    </source>
</evidence>
<evidence type="ECO:0000313" key="5">
    <source>
        <dbReference type="EMBL" id="MFC6007433.1"/>
    </source>
</evidence>
<accession>A0ABW1JF60</accession>
<name>A0ABW1JF60_9ACTN</name>
<dbReference type="Proteomes" id="UP001596189">
    <property type="component" value="Unassembled WGS sequence"/>
</dbReference>
<comment type="caution">
    <text evidence="5">The sequence shown here is derived from an EMBL/GenBank/DDBJ whole genome shotgun (WGS) entry which is preliminary data.</text>
</comment>
<sequence length="250" mass="28357">MKETAVVKSETPLVESARVSLGEAAYQRLRTDIVSCRLAPGQKLTEKALAAETGFGGSPLREALTRLDHEGLVRTLPRKGYQVTPLTPKSVDDLFDLWTIVGPELVRRGIKNATHDQLEQLRRGFREVDELAHGVEEKQELRESVLNLTDEMFALFAEATKNEYLINLFMRVSGDMHRIWSTVLSAYPETLDEVESHNFPEQVFTDRDSEMAADYARRHIVAMHDRILRIFSRWPSVMSTEVAPMSGRST</sequence>
<evidence type="ECO:0000313" key="6">
    <source>
        <dbReference type="Proteomes" id="UP001596189"/>
    </source>
</evidence>
<dbReference type="SUPFAM" id="SSF48008">
    <property type="entry name" value="GntR ligand-binding domain-like"/>
    <property type="match status" value="1"/>
</dbReference>
<proteinExistence type="predicted"/>
<dbReference type="SUPFAM" id="SSF46785">
    <property type="entry name" value="Winged helix' DNA-binding domain"/>
    <property type="match status" value="1"/>
</dbReference>
<dbReference type="PROSITE" id="PS50949">
    <property type="entry name" value="HTH_GNTR"/>
    <property type="match status" value="1"/>
</dbReference>
<dbReference type="SMART" id="SM00345">
    <property type="entry name" value="HTH_GNTR"/>
    <property type="match status" value="1"/>
</dbReference>
<dbReference type="RefSeq" id="WP_345716233.1">
    <property type="nucleotide sequence ID" value="NZ_BAABFP010000004.1"/>
</dbReference>
<protein>
    <submittedName>
        <fullName evidence="5">GntR family transcriptional regulator</fullName>
    </submittedName>
</protein>
<dbReference type="InterPro" id="IPR000524">
    <property type="entry name" value="Tscrpt_reg_HTH_GntR"/>
</dbReference>
<keyword evidence="2" id="KW-0238">DNA-binding</keyword>
<feature type="domain" description="HTH gntR-type" evidence="4">
    <location>
        <begin position="19"/>
        <end position="86"/>
    </location>
</feature>
<keyword evidence="3" id="KW-0804">Transcription</keyword>